<evidence type="ECO:0000256" key="3">
    <source>
        <dbReference type="ARBA" id="ARBA00023163"/>
    </source>
</evidence>
<dbReference type="PANTHER" id="PTHR47893:SF1">
    <property type="entry name" value="REGULATORY PROTEIN PCHR"/>
    <property type="match status" value="1"/>
</dbReference>
<feature type="domain" description="BLUF" evidence="5">
    <location>
        <begin position="339"/>
        <end position="430"/>
    </location>
</feature>
<evidence type="ECO:0000256" key="1">
    <source>
        <dbReference type="ARBA" id="ARBA00023015"/>
    </source>
</evidence>
<keyword evidence="3" id="KW-0804">Transcription</keyword>
<protein>
    <submittedName>
        <fullName evidence="6">Uncharacterized protein</fullName>
    </submittedName>
</protein>
<dbReference type="InterPro" id="IPR007024">
    <property type="entry name" value="BLUF_domain"/>
</dbReference>
<reference evidence="7" key="1">
    <citation type="journal article" date="2019" name="Int. J. Syst. Evol. Microbiol.">
        <title>The Global Catalogue of Microorganisms (GCM) 10K type strain sequencing project: providing services to taxonomists for standard genome sequencing and annotation.</title>
        <authorList>
            <consortium name="The Broad Institute Genomics Platform"/>
            <consortium name="The Broad Institute Genome Sequencing Center for Infectious Disease"/>
            <person name="Wu L."/>
            <person name="Ma J."/>
        </authorList>
    </citation>
    <scope>NUCLEOTIDE SEQUENCE [LARGE SCALE GENOMIC DNA]</scope>
    <source>
        <strain evidence="7">JCM 16082</strain>
    </source>
</reference>
<keyword evidence="7" id="KW-1185">Reference proteome</keyword>
<organism evidence="6 7">
    <name type="scientific">Gangjinia marincola</name>
    <dbReference type="NCBI Taxonomy" id="578463"/>
    <lineage>
        <taxon>Bacteria</taxon>
        <taxon>Pseudomonadati</taxon>
        <taxon>Bacteroidota</taxon>
        <taxon>Flavobacteriia</taxon>
        <taxon>Flavobacteriales</taxon>
        <taxon>Flavobacteriaceae</taxon>
        <taxon>Gangjinia</taxon>
    </lineage>
</organism>
<keyword evidence="1" id="KW-0805">Transcription regulation</keyword>
<dbReference type="InterPro" id="IPR018060">
    <property type="entry name" value="HTH_AraC"/>
</dbReference>
<dbReference type="EMBL" id="BAAAFG010000016">
    <property type="protein sequence ID" value="GAA0873051.1"/>
    <property type="molecule type" value="Genomic_DNA"/>
</dbReference>
<dbReference type="Gene3D" id="1.10.10.60">
    <property type="entry name" value="Homeodomain-like"/>
    <property type="match status" value="1"/>
</dbReference>
<evidence type="ECO:0000256" key="2">
    <source>
        <dbReference type="ARBA" id="ARBA00023125"/>
    </source>
</evidence>
<feature type="domain" description="HTH araC/xylS-type" evidence="4">
    <location>
        <begin position="234"/>
        <end position="332"/>
    </location>
</feature>
<dbReference type="PROSITE" id="PS01124">
    <property type="entry name" value="HTH_ARAC_FAMILY_2"/>
    <property type="match status" value="1"/>
</dbReference>
<dbReference type="InterPro" id="IPR009057">
    <property type="entry name" value="Homeodomain-like_sf"/>
</dbReference>
<keyword evidence="2" id="KW-0238">DNA-binding</keyword>
<dbReference type="InterPro" id="IPR020449">
    <property type="entry name" value="Tscrpt_reg_AraC-type_HTH"/>
</dbReference>
<dbReference type="PROSITE" id="PS50925">
    <property type="entry name" value="BLUF"/>
    <property type="match status" value="1"/>
</dbReference>
<dbReference type="InterPro" id="IPR036046">
    <property type="entry name" value="Acylphosphatase-like_dom_sf"/>
</dbReference>
<evidence type="ECO:0000313" key="7">
    <source>
        <dbReference type="Proteomes" id="UP001500507"/>
    </source>
</evidence>
<proteinExistence type="predicted"/>
<name>A0ABP3XYH4_9FLAO</name>
<dbReference type="Pfam" id="PF12833">
    <property type="entry name" value="HTH_18"/>
    <property type="match status" value="1"/>
</dbReference>
<dbReference type="SUPFAM" id="SSF54975">
    <property type="entry name" value="Acylphosphatase/BLUF domain-like"/>
    <property type="match status" value="1"/>
</dbReference>
<accession>A0ABP3XYH4</accession>
<dbReference type="PROSITE" id="PS00041">
    <property type="entry name" value="HTH_ARAC_FAMILY_1"/>
    <property type="match status" value="1"/>
</dbReference>
<dbReference type="InterPro" id="IPR053142">
    <property type="entry name" value="PchR_regulatory_protein"/>
</dbReference>
<dbReference type="SMART" id="SM01034">
    <property type="entry name" value="BLUF"/>
    <property type="match status" value="1"/>
</dbReference>
<evidence type="ECO:0000313" key="6">
    <source>
        <dbReference type="EMBL" id="GAA0873051.1"/>
    </source>
</evidence>
<dbReference type="Proteomes" id="UP001500507">
    <property type="component" value="Unassembled WGS sequence"/>
</dbReference>
<dbReference type="Pfam" id="PF04940">
    <property type="entry name" value="BLUF"/>
    <property type="match status" value="1"/>
</dbReference>
<comment type="caution">
    <text evidence="6">The sequence shown here is derived from an EMBL/GenBank/DDBJ whole genome shotgun (WGS) entry which is preliminary data.</text>
</comment>
<sequence length="482" mass="55506">MNESSAIEHLRSLAVYFEGDIKENYGAAMLTISNDKADGYISSYDILPGLSCRVYNITYKEEFKIDLKLSDKRLVYFCFNVKGHLFHRFSKEEDFTKIEQNQNLIIISHPGFTAETVFAKDEKLEMCFVLIDKTKLSATDTNRGEVRQLEHLLSEILDKETTDKPYRYLGDIDTLTAQYAEILTENTNTDAVGRLITEGAVLNMLASQIEAHDNDSVNDVFDIKLSKSELSKITKIGTFVSEHIARKIPVEELSREYGLSPKKLQAGTRFLYGESVGKFILNVRLEYAKDLIQASDLSISEICYRIGLTSRSYFSKIFLERYGVKPSDYKKSFEKKNVLFELSYRSVANQEIDSKDIQQIVKIAREYNQSCDITGCLVYHEDSFFQILEGAKMDILDLYERIERDSRHKDIQLLWKGAIPKRNFTEWNMAFVADNRKINLPTQGNPTHLNFEKVLDQLPDTSIASDVFWKRVRTIIKHDGEH</sequence>
<gene>
    <name evidence="6" type="ORF">GCM10009117_21980</name>
</gene>
<dbReference type="PANTHER" id="PTHR47893">
    <property type="entry name" value="REGULATORY PROTEIN PCHR"/>
    <property type="match status" value="1"/>
</dbReference>
<dbReference type="PRINTS" id="PR00032">
    <property type="entry name" value="HTHARAC"/>
</dbReference>
<evidence type="ECO:0000259" key="5">
    <source>
        <dbReference type="PROSITE" id="PS50925"/>
    </source>
</evidence>
<dbReference type="SMART" id="SM00342">
    <property type="entry name" value="HTH_ARAC"/>
    <property type="match status" value="1"/>
</dbReference>
<dbReference type="RefSeq" id="WP_343767492.1">
    <property type="nucleotide sequence ID" value="NZ_BAAAFG010000016.1"/>
</dbReference>
<dbReference type="Gene3D" id="3.30.70.100">
    <property type="match status" value="1"/>
</dbReference>
<evidence type="ECO:0000259" key="4">
    <source>
        <dbReference type="PROSITE" id="PS01124"/>
    </source>
</evidence>
<dbReference type="SUPFAM" id="SSF46689">
    <property type="entry name" value="Homeodomain-like"/>
    <property type="match status" value="1"/>
</dbReference>
<dbReference type="InterPro" id="IPR018062">
    <property type="entry name" value="HTH_AraC-typ_CS"/>
</dbReference>